<dbReference type="SUPFAM" id="SSF81653">
    <property type="entry name" value="Calcium ATPase, transduction domain A"/>
    <property type="match status" value="1"/>
</dbReference>
<dbReference type="GO" id="GO:0005886">
    <property type="term" value="C:plasma membrane"/>
    <property type="evidence" value="ECO:0007669"/>
    <property type="project" value="TreeGrafter"/>
</dbReference>
<keyword evidence="10 16" id="KW-0472">Membrane</keyword>
<feature type="transmembrane region" description="Helical" evidence="16">
    <location>
        <begin position="1130"/>
        <end position="1150"/>
    </location>
</feature>
<dbReference type="SFLD" id="SFLDS00003">
    <property type="entry name" value="Haloacid_Dehalogenase"/>
    <property type="match status" value="1"/>
</dbReference>
<feature type="transmembrane region" description="Helical" evidence="16">
    <location>
        <begin position="1170"/>
        <end position="1189"/>
    </location>
</feature>
<feature type="binding site" evidence="14">
    <location>
        <position position="538"/>
    </location>
    <ligand>
        <name>ATP</name>
        <dbReference type="ChEBI" id="CHEBI:30616"/>
    </ligand>
</feature>
<dbReference type="GO" id="GO:0090555">
    <property type="term" value="F:phosphatidylethanolamine flippase activity"/>
    <property type="evidence" value="ECO:0007669"/>
    <property type="project" value="EnsemblFungi"/>
</dbReference>
<dbReference type="PANTHER" id="PTHR24092:SF150">
    <property type="entry name" value="PHOSPHOLIPID-TRANSPORTING ATPASE"/>
    <property type="match status" value="1"/>
</dbReference>
<dbReference type="PRINTS" id="PR00119">
    <property type="entry name" value="CATATPASE"/>
</dbReference>
<dbReference type="GO" id="GO:0005802">
    <property type="term" value="C:trans-Golgi network"/>
    <property type="evidence" value="ECO:0007669"/>
    <property type="project" value="EnsemblFungi"/>
</dbReference>
<feature type="binding site" evidence="14">
    <location>
        <position position="694"/>
    </location>
    <ligand>
        <name>ATP</name>
        <dbReference type="ChEBI" id="CHEBI:30616"/>
    </ligand>
</feature>
<keyword evidence="9 16" id="KW-1133">Transmembrane helix</keyword>
<evidence type="ECO:0000256" key="1">
    <source>
        <dbReference type="ARBA" id="ARBA00004141"/>
    </source>
</evidence>
<dbReference type="InterPro" id="IPR006539">
    <property type="entry name" value="P-type_ATPase_IV"/>
</dbReference>
<dbReference type="FunFam" id="3.40.50.1000:FF:000014">
    <property type="entry name" value="Phospholipid-transporting ATPase"/>
    <property type="match status" value="1"/>
</dbReference>
<dbReference type="InterPro" id="IPR023214">
    <property type="entry name" value="HAD_sf"/>
</dbReference>
<keyword evidence="4 15" id="KW-0479">Metal-binding</keyword>
<evidence type="ECO:0000256" key="3">
    <source>
        <dbReference type="ARBA" id="ARBA00022692"/>
    </source>
</evidence>
<evidence type="ECO:0000256" key="15">
    <source>
        <dbReference type="PIRSR" id="PIRSR606539-3"/>
    </source>
</evidence>
<dbReference type="GO" id="GO:0006897">
    <property type="term" value="P:endocytosis"/>
    <property type="evidence" value="ECO:0007669"/>
    <property type="project" value="EnsemblFungi"/>
</dbReference>
<feature type="binding site" evidence="15">
    <location>
        <position position="930"/>
    </location>
    <ligand>
        <name>Mg(2+)</name>
        <dbReference type="ChEBI" id="CHEBI:18420"/>
    </ligand>
</feature>
<dbReference type="GO" id="GO:0006892">
    <property type="term" value="P:post-Golgi vesicle-mediated transport"/>
    <property type="evidence" value="ECO:0007669"/>
    <property type="project" value="EnsemblFungi"/>
</dbReference>
<dbReference type="GO" id="GO:0140345">
    <property type="term" value="F:phosphatidylcholine flippase activity"/>
    <property type="evidence" value="ECO:0007669"/>
    <property type="project" value="EnsemblFungi"/>
</dbReference>
<dbReference type="Proteomes" id="UP000054454">
    <property type="component" value="Unassembled WGS sequence"/>
</dbReference>
<comment type="cofactor">
    <cofactor evidence="15">
        <name>Mg(2+)</name>
        <dbReference type="ChEBI" id="CHEBI:18420"/>
    </cofactor>
</comment>
<evidence type="ECO:0000256" key="7">
    <source>
        <dbReference type="ARBA" id="ARBA00022842"/>
    </source>
</evidence>
<dbReference type="GO" id="GO:0005524">
    <property type="term" value="F:ATP binding"/>
    <property type="evidence" value="ECO:0007669"/>
    <property type="project" value="UniProtKB-UniRule"/>
</dbReference>
<keyword evidence="3 16" id="KW-0812">Transmembrane</keyword>
<dbReference type="InterPro" id="IPR023298">
    <property type="entry name" value="ATPase_P-typ_TM_dom_sf"/>
</dbReference>
<feature type="binding site" evidence="14">
    <location>
        <position position="727"/>
    </location>
    <ligand>
        <name>ATP</name>
        <dbReference type="ChEBI" id="CHEBI:30616"/>
    </ligand>
</feature>
<evidence type="ECO:0000256" key="16">
    <source>
        <dbReference type="RuleBase" id="RU362033"/>
    </source>
</evidence>
<dbReference type="InterPro" id="IPR001757">
    <property type="entry name" value="P_typ_ATPase"/>
</dbReference>
<evidence type="ECO:0000256" key="8">
    <source>
        <dbReference type="ARBA" id="ARBA00022967"/>
    </source>
</evidence>
<evidence type="ECO:0000256" key="14">
    <source>
        <dbReference type="PIRSR" id="PIRSR606539-2"/>
    </source>
</evidence>
<dbReference type="FunFam" id="3.40.1110.10:FF:000126">
    <property type="entry name" value="Phospholipid-transporting ATPase"/>
    <property type="match status" value="1"/>
</dbReference>
<dbReference type="InterPro" id="IPR018303">
    <property type="entry name" value="ATPase_P-typ_P_site"/>
</dbReference>
<dbReference type="CDD" id="cd02073">
    <property type="entry name" value="P-type_ATPase_APLT_Dnf-like"/>
    <property type="match status" value="1"/>
</dbReference>
<dbReference type="GO" id="GO:1990530">
    <property type="term" value="C:Cdc50p-Drs2p complex"/>
    <property type="evidence" value="ECO:0007669"/>
    <property type="project" value="EnsemblFungi"/>
</dbReference>
<dbReference type="SFLD" id="SFLDG00002">
    <property type="entry name" value="C1.7:_P-type_atpase_like"/>
    <property type="match status" value="1"/>
</dbReference>
<dbReference type="OrthoDB" id="377733at2759"/>
<comment type="catalytic activity">
    <reaction evidence="11 16">
        <text>ATP + H2O + phospholipidSide 1 = ADP + phosphate + phospholipidSide 2.</text>
        <dbReference type="EC" id="7.6.2.1"/>
    </reaction>
</comment>
<evidence type="ECO:0000259" key="17">
    <source>
        <dbReference type="Pfam" id="PF16209"/>
    </source>
</evidence>
<evidence type="ECO:0000256" key="10">
    <source>
        <dbReference type="ARBA" id="ARBA00023136"/>
    </source>
</evidence>
<evidence type="ECO:0000256" key="6">
    <source>
        <dbReference type="ARBA" id="ARBA00022840"/>
    </source>
</evidence>
<dbReference type="EC" id="7.6.2.1" evidence="16"/>
<feature type="binding site" evidence="14">
    <location>
        <position position="929"/>
    </location>
    <ligand>
        <name>ATP</name>
        <dbReference type="ChEBI" id="CHEBI:30616"/>
    </ligand>
</feature>
<evidence type="ECO:0000256" key="11">
    <source>
        <dbReference type="ARBA" id="ARBA00034036"/>
    </source>
</evidence>
<dbReference type="GO" id="GO:0000287">
    <property type="term" value="F:magnesium ion binding"/>
    <property type="evidence" value="ECO:0007669"/>
    <property type="project" value="UniProtKB-UniRule"/>
</dbReference>
<evidence type="ECO:0000256" key="12">
    <source>
        <dbReference type="ARBA" id="ARBA00049128"/>
    </source>
</evidence>
<feature type="binding site" evidence="15">
    <location>
        <position position="926"/>
    </location>
    <ligand>
        <name>Mg(2+)</name>
        <dbReference type="ChEBI" id="CHEBI:18420"/>
    </ligand>
</feature>
<comment type="catalytic activity">
    <reaction evidence="12">
        <text>a 1,2-diacyl-sn-glycero-3-phosphoethanolamine(out) + ATP + H2O = a 1,2-diacyl-sn-glycero-3-phosphoethanolamine(in) + ADP + phosphate + H(+)</text>
        <dbReference type="Rhea" id="RHEA:66132"/>
        <dbReference type="ChEBI" id="CHEBI:15377"/>
        <dbReference type="ChEBI" id="CHEBI:15378"/>
        <dbReference type="ChEBI" id="CHEBI:30616"/>
        <dbReference type="ChEBI" id="CHEBI:43474"/>
        <dbReference type="ChEBI" id="CHEBI:64612"/>
        <dbReference type="ChEBI" id="CHEBI:456216"/>
    </reaction>
    <physiologicalReaction direction="left-to-right" evidence="12">
        <dbReference type="Rhea" id="RHEA:66133"/>
    </physiologicalReaction>
</comment>
<keyword evidence="5 14" id="KW-0547">Nucleotide-binding</keyword>
<accession>A0A0W4ZLF7</accession>
<sequence>MVRESSDCYRQEEMSVESEEMTVNAECSTLENGTVHGMEGQEVTISESCDISCLESEDDNYTLLHESIQTGKSNQWFFRWIGIKNIMGYIKGKENVFKSKQTSENFPVVERMFNEECRGIMKKKKSIFKSIFGGFNFRNQRFTRFFNKKKFHNKNLNYRVINFNNNLKNSSNNYCSNYVSTTKYNIATFLPKFLFEQFSKYANLFFLFTSCIQQIRNISPTNRWTTIVPLVIVLIVSAFKELVEDFKRRIQDKELNQSITYVFEKMSFVPRKWYDLHVGDIVRVESGQVFPADLILISSSEPEGLCYIETSNLDGETNLKIKQSLPETANFISPSKISQLSGEIHSEQPNNNLYSFEATIIMNTDIGKKEYPLAEDQLLLRGAFLRNTSWIYGIVVFTGHETKLMKNTTSSSIKQTAVEKIVNIQIIFLFCILIILSLISSIGLIIKENLDQKNLSYLHLQKNNSIKTFFSNILTFCVLYSNLVPISLFVTIELVKYAQAQLINNDMDMYYEPENVPATCRTSNLVEELGQVEYIFTDKTGTLTCNQMEFRQLSIAGISYMDNTKKKQKLNSHQKNDDSDFIQLNKNLVSHESKDIIHNVLVLLATCHTVIPEKVDGQDDIIYQAASPDEGALVKGASKLGYIFTTRRPKSVFVSIQGEEQEFKVLNICEFNSARKRMSVILRCPDGKIRLYCKGADTVILERLSKNSLYSEQTLRHLEDYAIRGFRTLCLAMREISEKEYEKWAVIYDEATTTINNRIDALDKASELIEKELLLLGATAIEDKLQEGVPETIHTLQLAGIKLWVLTGDHQETAINVGISCKLITEDMNIIIINGKDKKEISNYIAKKLAYVKNRQANKARLEALALIIDGHSLTYALEKDIEKKFINLSILCKTVICCRVTPLQKALIVTLIKKHLKATLLAIGDGSNDISMIQSANIGIGISGTEGLQAARNADIAIGQFRYLRKLLLVHGSWSYQRLSKLILYSFYKNVSLHMTQFWYTFHNGFSGQVIFESWTISFYNVFFTFLPPIAIGIFDQFLSAKLLNKYPQLYRLGQFKTFFNVKSFWLWIVNGFYHSLILYFMSIYIFENDLPQADGKIGGHWVWGTTLYATVLATVLGKAALITNSWTAYTVLAIPGSFIIWIIFLPVYAIVAPKMGVSMEYYGINSRLYTSLVFWATILVLPTLCLLRDFAWKYYKRTYCPQTYHYIQEIQKFNTIDYKSKMELFQKTVRKVRNVQRISKLQRGYAFSQGDTGQTKLIRAYDTTQERGQYGEVKYQCQAK</sequence>
<dbReference type="InterPro" id="IPR008250">
    <property type="entry name" value="ATPase_P-typ_transduc_dom_A_sf"/>
</dbReference>
<protein>
    <recommendedName>
        <fullName evidence="16">Phospholipid-transporting ATPase</fullName>
        <ecNumber evidence="16">7.6.2.1</ecNumber>
    </recommendedName>
</protein>
<comment type="caution">
    <text evidence="19">The sequence shown here is derived from an EMBL/GenBank/DDBJ whole genome shotgun (WGS) entry which is preliminary data.</text>
</comment>
<dbReference type="Pfam" id="PF13246">
    <property type="entry name" value="Cation_ATPase"/>
    <property type="match status" value="1"/>
</dbReference>
<keyword evidence="20" id="KW-1185">Reference proteome</keyword>
<dbReference type="SFLD" id="SFLDF00027">
    <property type="entry name" value="p-type_atpase"/>
    <property type="match status" value="1"/>
</dbReference>
<dbReference type="GeneID" id="28935962"/>
<evidence type="ECO:0000313" key="20">
    <source>
        <dbReference type="Proteomes" id="UP000054454"/>
    </source>
</evidence>
<dbReference type="GO" id="GO:0070273">
    <property type="term" value="F:phosphatidylinositol-4-phosphate binding"/>
    <property type="evidence" value="ECO:0007669"/>
    <property type="project" value="EnsemblFungi"/>
</dbReference>
<dbReference type="EMBL" id="LFVZ01000005">
    <property type="protein sequence ID" value="KTW29213.1"/>
    <property type="molecule type" value="Genomic_DNA"/>
</dbReference>
<dbReference type="Pfam" id="PF16209">
    <property type="entry name" value="PhoLip_ATPase_N"/>
    <property type="match status" value="1"/>
</dbReference>
<feature type="binding site" evidence="14">
    <location>
        <position position="671"/>
    </location>
    <ligand>
        <name>ATP</name>
        <dbReference type="ChEBI" id="CHEBI:30616"/>
    </ligand>
</feature>
<dbReference type="FunFam" id="2.70.150.10:FF:000026">
    <property type="entry name" value="Phospholipid-transporting ATPase"/>
    <property type="match status" value="1"/>
</dbReference>
<dbReference type="RefSeq" id="XP_018226406.1">
    <property type="nucleotide sequence ID" value="XM_018369760.1"/>
</dbReference>
<evidence type="ECO:0000256" key="4">
    <source>
        <dbReference type="ARBA" id="ARBA00022723"/>
    </source>
</evidence>
<feature type="binding site" evidence="14">
    <location>
        <position position="900"/>
    </location>
    <ligand>
        <name>ATP</name>
        <dbReference type="ChEBI" id="CHEBI:30616"/>
    </ligand>
</feature>
<dbReference type="Pfam" id="PF16212">
    <property type="entry name" value="PhoLip_ATPase_C"/>
    <property type="match status" value="1"/>
</dbReference>
<proteinExistence type="inferred from homology"/>
<evidence type="ECO:0000259" key="18">
    <source>
        <dbReference type="Pfam" id="PF16212"/>
    </source>
</evidence>
<feature type="binding site" evidence="14">
    <location>
        <position position="540"/>
    </location>
    <ligand>
        <name>ATP</name>
        <dbReference type="ChEBI" id="CHEBI:30616"/>
    </ligand>
</feature>
<dbReference type="InterPro" id="IPR036412">
    <property type="entry name" value="HAD-like_sf"/>
</dbReference>
<feature type="transmembrane region" description="Helical" evidence="16">
    <location>
        <begin position="1066"/>
        <end position="1088"/>
    </location>
</feature>
<dbReference type="VEuPathDB" id="FungiDB:T552_01169"/>
<dbReference type="GO" id="GO:0140346">
    <property type="term" value="F:phosphatidylserine flippase activity"/>
    <property type="evidence" value="ECO:0007669"/>
    <property type="project" value="EnsemblFungi"/>
</dbReference>
<name>A0A0W4ZLF7_PNEC8</name>
<reference evidence="20" key="1">
    <citation type="journal article" date="2016" name="Nat. Commun.">
        <title>Genome analysis of three Pneumocystis species reveals adaptation mechanisms to life exclusively in mammalian hosts.</title>
        <authorList>
            <person name="Ma L."/>
            <person name="Chen Z."/>
            <person name="Huang D.W."/>
            <person name="Kutty G."/>
            <person name="Ishihara M."/>
            <person name="Wang H."/>
            <person name="Abouelleil A."/>
            <person name="Bishop L."/>
            <person name="Davey E."/>
            <person name="Deng R."/>
            <person name="Deng X."/>
            <person name="Fan L."/>
            <person name="Fantoni G."/>
            <person name="Fitzgerald M."/>
            <person name="Gogineni E."/>
            <person name="Goldberg J.M."/>
            <person name="Handley G."/>
            <person name="Hu X."/>
            <person name="Huber C."/>
            <person name="Jiao X."/>
            <person name="Jones K."/>
            <person name="Levin J.Z."/>
            <person name="Liu Y."/>
            <person name="Macdonald P."/>
            <person name="Melnikov A."/>
            <person name="Raley C."/>
            <person name="Sassi M."/>
            <person name="Sherman B.T."/>
            <person name="Song X."/>
            <person name="Sykes S."/>
            <person name="Tran B."/>
            <person name="Walsh L."/>
            <person name="Xia Y."/>
            <person name="Yang J."/>
            <person name="Young S."/>
            <person name="Zeng Q."/>
            <person name="Zheng X."/>
            <person name="Stephens R."/>
            <person name="Nusbaum C."/>
            <person name="Birren B.W."/>
            <person name="Azadi P."/>
            <person name="Lempicki R.A."/>
            <person name="Cuomo C.A."/>
            <person name="Kovacs J.A."/>
        </authorList>
    </citation>
    <scope>NUCLEOTIDE SEQUENCE [LARGE SCALE GENOMIC DNA]</scope>
    <source>
        <strain evidence="20">B80</strain>
    </source>
</reference>
<feature type="binding site" evidence="14">
    <location>
        <position position="630"/>
    </location>
    <ligand>
        <name>ATP</name>
        <dbReference type="ChEBI" id="CHEBI:30616"/>
    </ligand>
</feature>
<dbReference type="PANTHER" id="PTHR24092">
    <property type="entry name" value="PROBABLE PHOSPHOLIPID-TRANSPORTING ATPASE"/>
    <property type="match status" value="1"/>
</dbReference>
<organism evidence="19 20">
    <name type="scientific">Pneumocystis carinii (strain B80)</name>
    <name type="common">Rat pneumocystis pneumonia agent</name>
    <name type="synonym">Pneumocystis carinii f. sp. carinii</name>
    <dbReference type="NCBI Taxonomy" id="1408658"/>
    <lineage>
        <taxon>Eukaryota</taxon>
        <taxon>Fungi</taxon>
        <taxon>Dikarya</taxon>
        <taxon>Ascomycota</taxon>
        <taxon>Taphrinomycotina</taxon>
        <taxon>Pneumocystomycetes</taxon>
        <taxon>Pneumocystaceae</taxon>
        <taxon>Pneumocystis</taxon>
    </lineage>
</organism>
<dbReference type="GO" id="GO:0016887">
    <property type="term" value="F:ATP hydrolysis activity"/>
    <property type="evidence" value="ECO:0007669"/>
    <property type="project" value="InterPro"/>
</dbReference>
<dbReference type="NCBIfam" id="TIGR01494">
    <property type="entry name" value="ATPase_P-type"/>
    <property type="match status" value="2"/>
</dbReference>
<dbReference type="Gene3D" id="3.40.1110.10">
    <property type="entry name" value="Calcium-transporting ATPase, cytoplasmic domain N"/>
    <property type="match status" value="1"/>
</dbReference>
<keyword evidence="7 15" id="KW-0460">Magnesium</keyword>
<feature type="binding site" evidence="14">
    <location>
        <position position="539"/>
    </location>
    <ligand>
        <name>ATP</name>
        <dbReference type="ChEBI" id="CHEBI:30616"/>
    </ligand>
</feature>
<dbReference type="InterPro" id="IPR023299">
    <property type="entry name" value="ATPase_P-typ_cyto_dom_N"/>
</dbReference>
<keyword evidence="6 14" id="KW-0067">ATP-binding</keyword>
<keyword evidence="8 16" id="KW-1278">Translocase</keyword>
<feature type="binding site" evidence="14">
    <location>
        <position position="930"/>
    </location>
    <ligand>
        <name>ATP</name>
        <dbReference type="ChEBI" id="CHEBI:30616"/>
    </ligand>
</feature>
<feature type="binding site" evidence="14">
    <location>
        <position position="807"/>
    </location>
    <ligand>
        <name>ATP</name>
        <dbReference type="ChEBI" id="CHEBI:30616"/>
    </ligand>
</feature>
<dbReference type="InterPro" id="IPR032630">
    <property type="entry name" value="P_typ_ATPase_c"/>
</dbReference>
<dbReference type="SUPFAM" id="SSF56784">
    <property type="entry name" value="HAD-like"/>
    <property type="match status" value="1"/>
</dbReference>
<evidence type="ECO:0000256" key="13">
    <source>
        <dbReference type="PIRSR" id="PIRSR606539-1"/>
    </source>
</evidence>
<feature type="transmembrane region" description="Helical" evidence="16">
    <location>
        <begin position="1023"/>
        <end position="1045"/>
    </location>
</feature>
<feature type="binding site" evidence="14">
    <location>
        <position position="808"/>
    </location>
    <ligand>
        <name>ATP</name>
        <dbReference type="ChEBI" id="CHEBI:30616"/>
    </ligand>
</feature>
<dbReference type="SUPFAM" id="SSF81660">
    <property type="entry name" value="Metal cation-transporting ATPase, ATP-binding domain N"/>
    <property type="match status" value="1"/>
</dbReference>
<dbReference type="NCBIfam" id="TIGR01652">
    <property type="entry name" value="ATPase-Plipid"/>
    <property type="match status" value="1"/>
</dbReference>
<dbReference type="SUPFAM" id="SSF81665">
    <property type="entry name" value="Calcium ATPase, transmembrane domain M"/>
    <property type="match status" value="1"/>
</dbReference>
<feature type="transmembrane region" description="Helical" evidence="16">
    <location>
        <begin position="1103"/>
        <end position="1123"/>
    </location>
</feature>
<dbReference type="InterPro" id="IPR032631">
    <property type="entry name" value="P-type_ATPase_N"/>
</dbReference>
<feature type="domain" description="P-type ATPase C-terminal" evidence="18">
    <location>
        <begin position="952"/>
        <end position="1204"/>
    </location>
</feature>
<gene>
    <name evidence="19" type="ORF">T552_01169</name>
</gene>
<feature type="binding site" evidence="14">
    <location>
        <position position="809"/>
    </location>
    <ligand>
        <name>ATP</name>
        <dbReference type="ChEBI" id="CHEBI:30616"/>
    </ligand>
</feature>
<comment type="subcellular location">
    <subcellularLocation>
        <location evidence="1 16">Membrane</location>
        <topology evidence="1 16">Multi-pass membrane protein</topology>
    </subcellularLocation>
</comment>
<comment type="similarity">
    <text evidence="2 16">Belongs to the cation transport ATPase (P-type) (TC 3.A.3) family. Type IV subfamily.</text>
</comment>
<feature type="binding site" evidence="15">
    <location>
        <position position="540"/>
    </location>
    <ligand>
        <name>Mg(2+)</name>
        <dbReference type="ChEBI" id="CHEBI:18420"/>
    </ligand>
</feature>
<dbReference type="PROSITE" id="PS00154">
    <property type="entry name" value="ATPASE_E1_E2"/>
    <property type="match status" value="1"/>
</dbReference>
<feature type="active site" description="4-aspartylphosphate intermediate" evidence="13">
    <location>
        <position position="538"/>
    </location>
</feature>
<feature type="transmembrane region" description="Helical" evidence="16">
    <location>
        <begin position="466"/>
        <end position="492"/>
    </location>
</feature>
<feature type="transmembrane region" description="Helical" evidence="16">
    <location>
        <begin position="421"/>
        <end position="446"/>
    </location>
</feature>
<dbReference type="InterPro" id="IPR044492">
    <property type="entry name" value="P_typ_ATPase_HD_dom"/>
</dbReference>
<feature type="binding site" evidence="14">
    <location>
        <position position="906"/>
    </location>
    <ligand>
        <name>ATP</name>
        <dbReference type="ChEBI" id="CHEBI:30616"/>
    </ligand>
</feature>
<dbReference type="Pfam" id="PF08282">
    <property type="entry name" value="Hydrolase_3"/>
    <property type="match status" value="1"/>
</dbReference>
<feature type="binding site" evidence="15">
    <location>
        <position position="538"/>
    </location>
    <ligand>
        <name>Mg(2+)</name>
        <dbReference type="ChEBI" id="CHEBI:18420"/>
    </ligand>
</feature>
<evidence type="ECO:0000313" key="19">
    <source>
        <dbReference type="EMBL" id="KTW29213.1"/>
    </source>
</evidence>
<evidence type="ECO:0000256" key="5">
    <source>
        <dbReference type="ARBA" id="ARBA00022741"/>
    </source>
</evidence>
<dbReference type="Gene3D" id="2.70.150.10">
    <property type="entry name" value="Calcium-transporting ATPase, cytoplasmic transduction domain A"/>
    <property type="match status" value="1"/>
</dbReference>
<dbReference type="Gene3D" id="3.40.50.1000">
    <property type="entry name" value="HAD superfamily/HAD-like"/>
    <property type="match status" value="1"/>
</dbReference>
<feature type="domain" description="P-type ATPase N-terminal" evidence="17">
    <location>
        <begin position="161"/>
        <end position="227"/>
    </location>
</feature>
<dbReference type="GO" id="GO:0032456">
    <property type="term" value="P:endocytic recycling"/>
    <property type="evidence" value="ECO:0007669"/>
    <property type="project" value="EnsemblFungi"/>
</dbReference>
<evidence type="ECO:0000256" key="9">
    <source>
        <dbReference type="ARBA" id="ARBA00022989"/>
    </source>
</evidence>
<evidence type="ECO:0000256" key="2">
    <source>
        <dbReference type="ARBA" id="ARBA00008109"/>
    </source>
</evidence>